<dbReference type="InterPro" id="IPR038765">
    <property type="entry name" value="Papain-like_cys_pep_sf"/>
</dbReference>
<evidence type="ECO:0000256" key="4">
    <source>
        <dbReference type="ARBA" id="ARBA00022801"/>
    </source>
</evidence>
<evidence type="ECO:0000256" key="3">
    <source>
        <dbReference type="ARBA" id="ARBA00022729"/>
    </source>
</evidence>
<accession>S8E0P0</accession>
<evidence type="ECO:0000256" key="2">
    <source>
        <dbReference type="ARBA" id="ARBA00022670"/>
    </source>
</evidence>
<evidence type="ECO:0000256" key="5">
    <source>
        <dbReference type="ARBA" id="ARBA00022807"/>
    </source>
</evidence>
<dbReference type="PANTHER" id="PTHR12411">
    <property type="entry name" value="CYSTEINE PROTEASE FAMILY C1-RELATED"/>
    <property type="match status" value="1"/>
</dbReference>
<keyword evidence="3 8" id="KW-0732">Signal</keyword>
<evidence type="ECO:0000259" key="9">
    <source>
        <dbReference type="SMART" id="SM00645"/>
    </source>
</evidence>
<keyword evidence="11" id="KW-1185">Reference proteome</keyword>
<keyword evidence="4" id="KW-0378">Hydrolase</keyword>
<organism evidence="10 11">
    <name type="scientific">Genlisea aurea</name>
    <dbReference type="NCBI Taxonomy" id="192259"/>
    <lineage>
        <taxon>Eukaryota</taxon>
        <taxon>Viridiplantae</taxon>
        <taxon>Streptophyta</taxon>
        <taxon>Embryophyta</taxon>
        <taxon>Tracheophyta</taxon>
        <taxon>Spermatophyta</taxon>
        <taxon>Magnoliopsida</taxon>
        <taxon>eudicotyledons</taxon>
        <taxon>Gunneridae</taxon>
        <taxon>Pentapetalae</taxon>
        <taxon>asterids</taxon>
        <taxon>lamiids</taxon>
        <taxon>Lamiales</taxon>
        <taxon>Lentibulariaceae</taxon>
        <taxon>Genlisea</taxon>
    </lineage>
</organism>
<dbReference type="Gene3D" id="3.90.70.10">
    <property type="entry name" value="Cysteine proteinases"/>
    <property type="match status" value="1"/>
</dbReference>
<keyword evidence="2" id="KW-0645">Protease</keyword>
<dbReference type="GO" id="GO:0004197">
    <property type="term" value="F:cysteine-type endopeptidase activity"/>
    <property type="evidence" value="ECO:0007669"/>
    <property type="project" value="InterPro"/>
</dbReference>
<feature type="domain" description="Peptidase C1A papain C-terminal" evidence="9">
    <location>
        <begin position="101"/>
        <end position="322"/>
    </location>
</feature>
<dbReference type="InterPro" id="IPR013128">
    <property type="entry name" value="Peptidase_C1A"/>
</dbReference>
<dbReference type="FunFam" id="3.90.70.10:FF:000081">
    <property type="entry name" value="cathepsin B-like protease 2"/>
    <property type="match status" value="1"/>
</dbReference>
<name>S8E0P0_9LAMI</name>
<dbReference type="OrthoDB" id="190265at2759"/>
<proteinExistence type="inferred from homology"/>
<evidence type="ECO:0000256" key="6">
    <source>
        <dbReference type="ARBA" id="ARBA00023157"/>
    </source>
</evidence>
<dbReference type="SMART" id="SM00645">
    <property type="entry name" value="Pept_C1"/>
    <property type="match status" value="1"/>
</dbReference>
<evidence type="ECO:0000256" key="7">
    <source>
        <dbReference type="ARBA" id="ARBA00023180"/>
    </source>
</evidence>
<protein>
    <recommendedName>
        <fullName evidence="9">Peptidase C1A papain C-terminal domain-containing protein</fullName>
    </recommendedName>
</protein>
<dbReference type="PRINTS" id="PR00705">
    <property type="entry name" value="PAPAIN"/>
</dbReference>
<dbReference type="SUPFAM" id="SSF54001">
    <property type="entry name" value="Cysteine proteinases"/>
    <property type="match status" value="1"/>
</dbReference>
<dbReference type="InterPro" id="IPR025660">
    <property type="entry name" value="Pept_his_AS"/>
</dbReference>
<dbReference type="Pfam" id="PF08127">
    <property type="entry name" value="Propeptide_C1"/>
    <property type="match status" value="1"/>
</dbReference>
<dbReference type="Proteomes" id="UP000015453">
    <property type="component" value="Unassembled WGS sequence"/>
</dbReference>
<reference evidence="10 11" key="1">
    <citation type="journal article" date="2013" name="BMC Genomics">
        <title>The miniature genome of a carnivorous plant Genlisea aurea contains a low number of genes and short non-coding sequences.</title>
        <authorList>
            <person name="Leushkin E.V."/>
            <person name="Sutormin R.A."/>
            <person name="Nabieva E.R."/>
            <person name="Penin A.A."/>
            <person name="Kondrashov A.S."/>
            <person name="Logacheva M.D."/>
        </authorList>
    </citation>
    <scope>NUCLEOTIDE SEQUENCE [LARGE SCALE GENOMIC DNA]</scope>
</reference>
<dbReference type="InterPro" id="IPR012599">
    <property type="entry name" value="Propeptide_C1A"/>
</dbReference>
<dbReference type="PROSITE" id="PS00639">
    <property type="entry name" value="THIOL_PROTEASE_HIS"/>
    <property type="match status" value="1"/>
</dbReference>
<feature type="signal peptide" evidence="8">
    <location>
        <begin position="1"/>
        <end position="20"/>
    </location>
</feature>
<feature type="chain" id="PRO_5018548820" description="Peptidase C1A papain C-terminal domain-containing protein" evidence="8">
    <location>
        <begin position="21"/>
        <end position="339"/>
    </location>
</feature>
<evidence type="ECO:0000256" key="8">
    <source>
        <dbReference type="SAM" id="SignalP"/>
    </source>
</evidence>
<dbReference type="Pfam" id="PF00112">
    <property type="entry name" value="Peptidase_C1"/>
    <property type="match status" value="1"/>
</dbReference>
<dbReference type="EMBL" id="AUSU01002206">
    <property type="protein sequence ID" value="EPS69258.1"/>
    <property type="molecule type" value="Genomic_DNA"/>
</dbReference>
<keyword evidence="7" id="KW-0325">Glycoprotein</keyword>
<dbReference type="InterPro" id="IPR000668">
    <property type="entry name" value="Peptidase_C1A_C"/>
</dbReference>
<dbReference type="GO" id="GO:0006508">
    <property type="term" value="P:proteolysis"/>
    <property type="evidence" value="ECO:0007669"/>
    <property type="project" value="UniProtKB-KW"/>
</dbReference>
<sequence>MWRDRVFTLICLLMMQTVFSIRPEGVEFRLDTSSKLEKNILQESIVNLINGNSKAGWKASLNTRFANHTVRQFKDLLGVKPLPEGDLANLPVVSHNKVTALPKHFDAREGHCGACWAFGAVEVLSDRFCIHFGQNVSLSPNELVSCCEFCGDGCNGGYPSRAWNYFVSNGVVTEQCDPYFDTEGCSHPGCSPVYPTPACVKQCATSNLAWQNSKHFAVNAYKVGPEEQAIMAEIYSNGPVEVAFTVYEDFAHYKSGVYRHVTGEELGGHAVKLMGWGVSEEEGEKYWILANQWNRSWGDEGYFKILRGVNECGIEEAVVAGLPSAINTRTAMIGVLQTS</sequence>
<keyword evidence="5" id="KW-0788">Thiol protease</keyword>
<gene>
    <name evidence="10" type="ORF">M569_05509</name>
</gene>
<evidence type="ECO:0000313" key="10">
    <source>
        <dbReference type="EMBL" id="EPS69258.1"/>
    </source>
</evidence>
<evidence type="ECO:0000313" key="11">
    <source>
        <dbReference type="Proteomes" id="UP000015453"/>
    </source>
</evidence>
<comment type="caution">
    <text evidence="10">The sequence shown here is derived from an EMBL/GenBank/DDBJ whole genome shotgun (WGS) entry which is preliminary data.</text>
</comment>
<evidence type="ECO:0000256" key="1">
    <source>
        <dbReference type="ARBA" id="ARBA00008455"/>
    </source>
</evidence>
<comment type="similarity">
    <text evidence="1">Belongs to the peptidase C1 family.</text>
</comment>
<keyword evidence="6" id="KW-1015">Disulfide bond</keyword>
<dbReference type="AlphaFoldDB" id="S8E0P0"/>
<dbReference type="CDD" id="cd02620">
    <property type="entry name" value="Peptidase_C1A_CathepsinB"/>
    <property type="match status" value="1"/>
</dbReference>